<proteinExistence type="predicted"/>
<dbReference type="OrthoDB" id="467906at2"/>
<evidence type="ECO:0000313" key="1">
    <source>
        <dbReference type="EMBL" id="ACL43171.1"/>
    </source>
</evidence>
<protein>
    <submittedName>
        <fullName evidence="1">Uncharacterized protein</fullName>
    </submittedName>
</protein>
<gene>
    <name evidence="1" type="ordered locus">Cyan7425_0784</name>
</gene>
<dbReference type="eggNOG" id="ENOG502ZQCI">
    <property type="taxonomic scope" value="Bacteria"/>
</dbReference>
<reference evidence="1" key="1">
    <citation type="submission" date="2009-01" db="EMBL/GenBank/DDBJ databases">
        <title>Complete sequence of chromosome Cyanothece sp. PCC 7425.</title>
        <authorList>
            <consortium name="US DOE Joint Genome Institute"/>
            <person name="Lucas S."/>
            <person name="Copeland A."/>
            <person name="Lapidus A."/>
            <person name="Glavina del Rio T."/>
            <person name="Dalin E."/>
            <person name="Tice H."/>
            <person name="Bruce D."/>
            <person name="Goodwin L."/>
            <person name="Pitluck S."/>
            <person name="Sims D."/>
            <person name="Meineke L."/>
            <person name="Brettin T."/>
            <person name="Detter J.C."/>
            <person name="Han C."/>
            <person name="Larimer F."/>
            <person name="Land M."/>
            <person name="Hauser L."/>
            <person name="Kyrpides N."/>
            <person name="Ovchinnikova G."/>
            <person name="Liberton M."/>
            <person name="Stoeckel J."/>
            <person name="Banerjee A."/>
            <person name="Singh A."/>
            <person name="Page L."/>
            <person name="Sato H."/>
            <person name="Zhao L."/>
            <person name="Sherman L."/>
            <person name="Pakrasi H."/>
            <person name="Richardson P."/>
        </authorList>
    </citation>
    <scope>NUCLEOTIDE SEQUENCE</scope>
    <source>
        <strain evidence="1">PCC 7425</strain>
    </source>
</reference>
<organism evidence="1">
    <name type="scientific">Cyanothece sp. (strain PCC 7425 / ATCC 29141)</name>
    <dbReference type="NCBI Taxonomy" id="395961"/>
    <lineage>
        <taxon>Bacteria</taxon>
        <taxon>Bacillati</taxon>
        <taxon>Cyanobacteriota</taxon>
        <taxon>Cyanophyceae</taxon>
        <taxon>Gomontiellales</taxon>
        <taxon>Cyanothecaceae</taxon>
        <taxon>Cyanothece</taxon>
    </lineage>
</organism>
<accession>B8HVZ3</accession>
<dbReference type="EMBL" id="CP001344">
    <property type="protein sequence ID" value="ACL43171.1"/>
    <property type="molecule type" value="Genomic_DNA"/>
</dbReference>
<sequence>MAMAQVHYEEMLSYYSNHLHALELLRQHRPYMETVPSVRRSEESLITIPLPIVQLRRDQGDSRRTGYEKVCLPCDIAFLMCDPEWQVKTDVEVFVFIHRLEEDFSNLLQRWRQTQVLLSQGYSWEMPPQYQHIFSEGADKNLPLFVLFEQTPERIKRGMAGAGLPFIIAALPLETDTRLDSLSIAPMESSESEY</sequence>
<name>B8HVZ3_CYAP4</name>
<dbReference type="KEGG" id="cyn:Cyan7425_0784"/>
<dbReference type="HOGENOM" id="CLU_124487_0_0_3"/>
<dbReference type="STRING" id="395961.Cyan7425_0784"/>
<dbReference type="AlphaFoldDB" id="B8HVZ3"/>